<sequence>MAEKPQGQKKVEAWLRTLGDEVCPEKEGGGVSGGPQDPGIHDLGLGPAPPRNFNGTTRVSRPQSRVSQVNNPTVRPTTSVDVSPVSGANSIPLGKTRHEPQPQQSSTSSTMEAIASPRITCAYLNNYVGKNVTIVGKVLQLRGEEALIDADGNITAHLNRVSPILPSGSPSE</sequence>
<dbReference type="SUPFAM" id="SSF50249">
    <property type="entry name" value="Nucleic acid-binding proteins"/>
    <property type="match status" value="1"/>
</dbReference>
<evidence type="ECO:0000313" key="5">
    <source>
        <dbReference type="EMBL" id="KAL1835858.1"/>
    </source>
</evidence>
<evidence type="ECO:0000256" key="3">
    <source>
        <dbReference type="ARBA" id="ARBA00023242"/>
    </source>
</evidence>
<dbReference type="Pfam" id="PF08661">
    <property type="entry name" value="Rep_fac-A_3"/>
    <property type="match status" value="1"/>
</dbReference>
<gene>
    <name evidence="5" type="ORF">VTJ49DRAFT_5966</name>
</gene>
<keyword evidence="6" id="KW-1185">Reference proteome</keyword>
<comment type="caution">
    <text evidence="5">The sequence shown here is derived from an EMBL/GenBank/DDBJ whole genome shotgun (WGS) entry which is preliminary data.</text>
</comment>
<organism evidence="5 6">
    <name type="scientific">Humicola insolens</name>
    <name type="common">Soft-rot fungus</name>
    <dbReference type="NCBI Taxonomy" id="85995"/>
    <lineage>
        <taxon>Eukaryota</taxon>
        <taxon>Fungi</taxon>
        <taxon>Dikarya</taxon>
        <taxon>Ascomycota</taxon>
        <taxon>Pezizomycotina</taxon>
        <taxon>Sordariomycetes</taxon>
        <taxon>Sordariomycetidae</taxon>
        <taxon>Sordariales</taxon>
        <taxon>Chaetomiaceae</taxon>
        <taxon>Mycothermus</taxon>
    </lineage>
</organism>
<dbReference type="Proteomes" id="UP001583172">
    <property type="component" value="Unassembled WGS sequence"/>
</dbReference>
<dbReference type="Gene3D" id="2.40.50.140">
    <property type="entry name" value="Nucleic acid-binding proteins"/>
    <property type="match status" value="1"/>
</dbReference>
<name>A0ABR3V258_HUMIN</name>
<comment type="similarity">
    <text evidence="2">Belongs to the replication factor A protein 3 family.</text>
</comment>
<evidence type="ECO:0000256" key="4">
    <source>
        <dbReference type="SAM" id="MobiDB-lite"/>
    </source>
</evidence>
<evidence type="ECO:0000313" key="6">
    <source>
        <dbReference type="Proteomes" id="UP001583172"/>
    </source>
</evidence>
<reference evidence="5 6" key="1">
    <citation type="journal article" date="2024" name="Commun. Biol.">
        <title>Comparative genomic analysis of thermophilic fungi reveals convergent evolutionary adaptations and gene losses.</title>
        <authorList>
            <person name="Steindorff A.S."/>
            <person name="Aguilar-Pontes M.V."/>
            <person name="Robinson A.J."/>
            <person name="Andreopoulos B."/>
            <person name="LaButti K."/>
            <person name="Kuo A."/>
            <person name="Mondo S."/>
            <person name="Riley R."/>
            <person name="Otillar R."/>
            <person name="Haridas S."/>
            <person name="Lipzen A."/>
            <person name="Grimwood J."/>
            <person name="Schmutz J."/>
            <person name="Clum A."/>
            <person name="Reid I.D."/>
            <person name="Moisan M.C."/>
            <person name="Butler G."/>
            <person name="Nguyen T.T.M."/>
            <person name="Dewar K."/>
            <person name="Conant G."/>
            <person name="Drula E."/>
            <person name="Henrissat B."/>
            <person name="Hansel C."/>
            <person name="Singer S."/>
            <person name="Hutchinson M.I."/>
            <person name="de Vries R.P."/>
            <person name="Natvig D.O."/>
            <person name="Powell A.J."/>
            <person name="Tsang A."/>
            <person name="Grigoriev I.V."/>
        </authorList>
    </citation>
    <scope>NUCLEOTIDE SEQUENCE [LARGE SCALE GENOMIC DNA]</scope>
    <source>
        <strain evidence="5 6">CBS 620.91</strain>
    </source>
</reference>
<feature type="region of interest" description="Disordered" evidence="4">
    <location>
        <begin position="1"/>
        <end position="111"/>
    </location>
</feature>
<keyword evidence="3" id="KW-0539">Nucleus</keyword>
<proteinExistence type="inferred from homology"/>
<dbReference type="InterPro" id="IPR012340">
    <property type="entry name" value="NA-bd_OB-fold"/>
</dbReference>
<evidence type="ECO:0000256" key="1">
    <source>
        <dbReference type="ARBA" id="ARBA00004123"/>
    </source>
</evidence>
<protein>
    <submittedName>
        <fullName evidence="5">Uncharacterized protein</fullName>
    </submittedName>
</protein>
<feature type="compositionally biased region" description="Low complexity" evidence="4">
    <location>
        <begin position="101"/>
        <end position="110"/>
    </location>
</feature>
<accession>A0ABR3V258</accession>
<feature type="compositionally biased region" description="Polar residues" evidence="4">
    <location>
        <begin position="53"/>
        <end position="89"/>
    </location>
</feature>
<dbReference type="InterPro" id="IPR013970">
    <property type="entry name" value="Rfa2"/>
</dbReference>
<dbReference type="EMBL" id="JAZGSY010000522">
    <property type="protein sequence ID" value="KAL1835858.1"/>
    <property type="molecule type" value="Genomic_DNA"/>
</dbReference>
<evidence type="ECO:0000256" key="2">
    <source>
        <dbReference type="ARBA" id="ARBA00009761"/>
    </source>
</evidence>
<comment type="subcellular location">
    <subcellularLocation>
        <location evidence="1">Nucleus</location>
    </subcellularLocation>
</comment>